<keyword evidence="2" id="KW-1185">Reference proteome</keyword>
<evidence type="ECO:0000313" key="1">
    <source>
        <dbReference type="EMBL" id="KAL0069389.1"/>
    </source>
</evidence>
<protein>
    <submittedName>
        <fullName evidence="1">Uncharacterized protein</fullName>
    </submittedName>
</protein>
<sequence>MLRAWEPFPNLQELSIPLYNLTFSYILDMKYMQWENRFRHDTLTTINIHFPPYIDGELSVHLFFRTVIVPALKSLTVICPRNATVEGVSGCGRPYPSGPWDSDALEDMIQRSGCQIEHLELVNIFVYEIDIKKTLQVLPDLTHLTFYELGDNEYLVQSTTRLLACLTEGEQTDAPRLRELGIAFAFPDYTDEEHAEGDKWLAQRVIDMAQARAERKLPKLKMTIRIGRPLLRSTREILAEIDKEGIGELIVLVEP</sequence>
<name>A0ABR3A7U3_9AGAR</name>
<dbReference type="EMBL" id="JBBXMP010000012">
    <property type="protein sequence ID" value="KAL0069389.1"/>
    <property type="molecule type" value="Genomic_DNA"/>
</dbReference>
<proteinExistence type="predicted"/>
<dbReference type="Proteomes" id="UP001437256">
    <property type="component" value="Unassembled WGS sequence"/>
</dbReference>
<comment type="caution">
    <text evidence="1">The sequence shown here is derived from an EMBL/GenBank/DDBJ whole genome shotgun (WGS) entry which is preliminary data.</text>
</comment>
<accession>A0ABR3A7U3</accession>
<reference evidence="1 2" key="1">
    <citation type="submission" date="2024-05" db="EMBL/GenBank/DDBJ databases">
        <title>A draft genome resource for the thread blight pathogen Marasmius tenuissimus strain MS-2.</title>
        <authorList>
            <person name="Yulfo-Soto G.E."/>
            <person name="Baruah I.K."/>
            <person name="Amoako-Attah I."/>
            <person name="Bukari Y."/>
            <person name="Meinhardt L.W."/>
            <person name="Bailey B.A."/>
            <person name="Cohen S.P."/>
        </authorList>
    </citation>
    <scope>NUCLEOTIDE SEQUENCE [LARGE SCALE GENOMIC DNA]</scope>
    <source>
        <strain evidence="1 2">MS-2</strain>
    </source>
</reference>
<evidence type="ECO:0000313" key="2">
    <source>
        <dbReference type="Proteomes" id="UP001437256"/>
    </source>
</evidence>
<organism evidence="1 2">
    <name type="scientific">Marasmius tenuissimus</name>
    <dbReference type="NCBI Taxonomy" id="585030"/>
    <lineage>
        <taxon>Eukaryota</taxon>
        <taxon>Fungi</taxon>
        <taxon>Dikarya</taxon>
        <taxon>Basidiomycota</taxon>
        <taxon>Agaricomycotina</taxon>
        <taxon>Agaricomycetes</taxon>
        <taxon>Agaricomycetidae</taxon>
        <taxon>Agaricales</taxon>
        <taxon>Marasmiineae</taxon>
        <taxon>Marasmiaceae</taxon>
        <taxon>Marasmius</taxon>
    </lineage>
</organism>
<gene>
    <name evidence="1" type="ORF">AAF712_003412</name>
</gene>